<dbReference type="Pfam" id="PF16220">
    <property type="entry name" value="DUF4880"/>
    <property type="match status" value="1"/>
</dbReference>
<dbReference type="GO" id="GO:0016989">
    <property type="term" value="F:sigma factor antagonist activity"/>
    <property type="evidence" value="ECO:0007669"/>
    <property type="project" value="TreeGrafter"/>
</dbReference>
<keyword evidence="4" id="KW-1185">Reference proteome</keyword>
<gene>
    <name evidence="3" type="ORF">CCR94_17885</name>
</gene>
<comment type="caution">
    <text evidence="3">The sequence shown here is derived from an EMBL/GenBank/DDBJ whole genome shotgun (WGS) entry which is preliminary data.</text>
</comment>
<accession>A0A2S6N1F3</accession>
<sequence length="336" mass="36193">MSPQPAKVEPEALKSEAYEWVLRLTSGEATAADVQALNRWRRISRAHRQAFAEANLLWDQLRPAAAESLSRSAAASQAFARGRPSTSGGGLGRRAFLGGALAASAAAVGYVAMRPPLGLWPSLSEMAADFRTGVGQQKEVALRHNVLVRLNTRSSIAVLAAGAGEAKADRVELISGEAAIAAMDDASRQVTVVAAQGETIASNARFNVRYDGQMVCVTCLEGDLRVEHLGRAAGLRSHEQIVYTAYDLGSVVSVGLDTVTAWERGLLVFRNDPLARVIEEVNRYRPGRIFLMNKELGRRPVLATFRIDRIDEVVPRLQAVFGVQVKTLPGGLVLLS</sequence>
<evidence type="ECO:0008006" key="5">
    <source>
        <dbReference type="Google" id="ProtNLM"/>
    </source>
</evidence>
<proteinExistence type="predicted"/>
<evidence type="ECO:0000313" key="3">
    <source>
        <dbReference type="EMBL" id="PPQ28429.1"/>
    </source>
</evidence>
<evidence type="ECO:0000259" key="2">
    <source>
        <dbReference type="Pfam" id="PF16220"/>
    </source>
</evidence>
<dbReference type="Proteomes" id="UP000239089">
    <property type="component" value="Unassembled WGS sequence"/>
</dbReference>
<dbReference type="InterPro" id="IPR012373">
    <property type="entry name" value="Ferrdict_sens_TM"/>
</dbReference>
<dbReference type="Gene3D" id="3.55.50.30">
    <property type="match status" value="1"/>
</dbReference>
<feature type="domain" description="FecR protein" evidence="1">
    <location>
        <begin position="129"/>
        <end position="223"/>
    </location>
</feature>
<dbReference type="PIRSF" id="PIRSF018266">
    <property type="entry name" value="FecR"/>
    <property type="match status" value="1"/>
</dbReference>
<dbReference type="PANTHER" id="PTHR30273">
    <property type="entry name" value="PERIPLASMIC SIGNAL SENSOR AND SIGMA FACTOR ACTIVATOR FECR-RELATED"/>
    <property type="match status" value="1"/>
</dbReference>
<organism evidence="3 4">
    <name type="scientific">Rhodoblastus sphagnicola</name>
    <dbReference type="NCBI Taxonomy" id="333368"/>
    <lineage>
        <taxon>Bacteria</taxon>
        <taxon>Pseudomonadati</taxon>
        <taxon>Pseudomonadota</taxon>
        <taxon>Alphaproteobacteria</taxon>
        <taxon>Hyphomicrobiales</taxon>
        <taxon>Rhodoblastaceae</taxon>
        <taxon>Rhodoblastus</taxon>
    </lineage>
</organism>
<dbReference type="InterPro" id="IPR032623">
    <property type="entry name" value="FecR_N"/>
</dbReference>
<dbReference type="AlphaFoldDB" id="A0A2S6N1F3"/>
<reference evidence="3 4" key="1">
    <citation type="journal article" date="2018" name="Arch. Microbiol.">
        <title>New insights into the metabolic potential of the phototrophic purple bacterium Rhodopila globiformis DSM 161(T) from its draft genome sequence and evidence for a vanadium-dependent nitrogenase.</title>
        <authorList>
            <person name="Imhoff J.F."/>
            <person name="Rahn T."/>
            <person name="Kunzel S."/>
            <person name="Neulinger S.C."/>
        </authorList>
    </citation>
    <scope>NUCLEOTIDE SEQUENCE [LARGE SCALE GENOMIC DNA]</scope>
    <source>
        <strain evidence="3 4">DSM 16996</strain>
    </source>
</reference>
<evidence type="ECO:0000259" key="1">
    <source>
        <dbReference type="Pfam" id="PF04773"/>
    </source>
</evidence>
<dbReference type="Pfam" id="PF04773">
    <property type="entry name" value="FecR"/>
    <property type="match status" value="1"/>
</dbReference>
<dbReference type="EMBL" id="NHSJ01000109">
    <property type="protein sequence ID" value="PPQ28429.1"/>
    <property type="molecule type" value="Genomic_DNA"/>
</dbReference>
<evidence type="ECO:0000313" key="4">
    <source>
        <dbReference type="Proteomes" id="UP000239089"/>
    </source>
</evidence>
<name>A0A2S6N1F3_9HYPH</name>
<dbReference type="InterPro" id="IPR006860">
    <property type="entry name" value="FecR"/>
</dbReference>
<dbReference type="PANTHER" id="PTHR30273:SF2">
    <property type="entry name" value="PROTEIN FECR"/>
    <property type="match status" value="1"/>
</dbReference>
<feature type="domain" description="FecR N-terminal" evidence="2">
    <location>
        <begin position="16"/>
        <end position="54"/>
    </location>
</feature>
<protein>
    <recommendedName>
        <fullName evidence="5">Iron dicitrate transport regulator FecR</fullName>
    </recommendedName>
</protein>
<dbReference type="Gene3D" id="2.60.120.1440">
    <property type="match status" value="1"/>
</dbReference>